<name>A0A6C0IES6_9ZZZZ</name>
<evidence type="ECO:0000313" key="1">
    <source>
        <dbReference type="EMBL" id="QHT91130.1"/>
    </source>
</evidence>
<dbReference type="EMBL" id="MN740162">
    <property type="protein sequence ID" value="QHT91130.1"/>
    <property type="molecule type" value="Genomic_DNA"/>
</dbReference>
<dbReference type="Pfam" id="PF19064">
    <property type="entry name" value="DUF5760"/>
    <property type="match status" value="1"/>
</dbReference>
<dbReference type="InterPro" id="IPR043918">
    <property type="entry name" value="DUF5760"/>
</dbReference>
<protein>
    <submittedName>
        <fullName evidence="1">Uncharacterized protein</fullName>
    </submittedName>
</protein>
<dbReference type="AlphaFoldDB" id="A0A6C0IES6"/>
<organism evidence="1">
    <name type="scientific">viral metagenome</name>
    <dbReference type="NCBI Taxonomy" id="1070528"/>
    <lineage>
        <taxon>unclassified sequences</taxon>
        <taxon>metagenomes</taxon>
        <taxon>organismal metagenomes</taxon>
    </lineage>
</organism>
<reference evidence="1" key="1">
    <citation type="journal article" date="2020" name="Nature">
        <title>Giant virus diversity and host interactions through global metagenomics.</title>
        <authorList>
            <person name="Schulz F."/>
            <person name="Roux S."/>
            <person name="Paez-Espino D."/>
            <person name="Jungbluth S."/>
            <person name="Walsh D.A."/>
            <person name="Denef V.J."/>
            <person name="McMahon K.D."/>
            <person name="Konstantinidis K.T."/>
            <person name="Eloe-Fadrosh E.A."/>
            <person name="Kyrpides N.C."/>
            <person name="Woyke T."/>
        </authorList>
    </citation>
    <scope>NUCLEOTIDE SEQUENCE</scope>
    <source>
        <strain evidence="1">GVMAG-M-3300023184-72</strain>
    </source>
</reference>
<sequence length="117" mass="13681">METKDQLVTNIKEWIKMDTEISQLKNEIKERNLKKKNLTENLVTVMKSNQIDCFDINGGALVYKTNKVKKPINGKTLLNALQNYYKSDPQIAEDLTKHIMNSREEQVKETIKRKIDK</sequence>
<proteinExistence type="predicted"/>
<accession>A0A6C0IES6</accession>